<gene>
    <name evidence="2" type="ORF">JK232_02450</name>
</gene>
<sequence>MNKSHQIKEMQVVIDNWKSRAEAAEAELDRLRELEPIGKVRLGEYDDCGNYPDAAVVCLHESAHWDNFPEGYALYAAPPAPVVRVPDVDKFCHGLWPHAVKALEDYRNEVLRLNSQG</sequence>
<accession>A0ABS5JCR5</accession>
<comment type="caution">
    <text evidence="2">The sequence shown here is derived from an EMBL/GenBank/DDBJ whole genome shotgun (WGS) entry which is preliminary data.</text>
</comment>
<protein>
    <recommendedName>
        <fullName evidence="4">DUF551 domain-containing protein</fullName>
    </recommendedName>
</protein>
<organism evidence="2 3">
    <name type="scientific">Nissabacter archeti</name>
    <dbReference type="NCBI Taxonomy" id="1917880"/>
    <lineage>
        <taxon>Bacteria</taxon>
        <taxon>Pseudomonadati</taxon>
        <taxon>Pseudomonadota</taxon>
        <taxon>Gammaproteobacteria</taxon>
        <taxon>Enterobacterales</taxon>
        <taxon>Yersiniaceae</taxon>
        <taxon>Nissabacter</taxon>
    </lineage>
</organism>
<reference evidence="3" key="1">
    <citation type="submission" date="2023-07" db="EMBL/GenBank/DDBJ databases">
        <title>Genome-inferred correspondence between phylogeny and metabolic traits in the wild Drosophila gut microbiome.</title>
        <authorList>
            <person name="Bueno E."/>
            <person name="Blow F."/>
            <person name="Douglas A.E."/>
        </authorList>
    </citation>
    <scope>NUCLEOTIDE SEQUENCE [LARGE SCALE GENOMIC DNA]</scope>
    <source>
        <strain evidence="3">JGM97</strain>
    </source>
</reference>
<dbReference type="RefSeq" id="WP_212588760.1">
    <property type="nucleotide sequence ID" value="NZ_JAERKB010000001.1"/>
</dbReference>
<keyword evidence="3" id="KW-1185">Reference proteome</keyword>
<evidence type="ECO:0000313" key="2">
    <source>
        <dbReference type="EMBL" id="MBS0967745.1"/>
    </source>
</evidence>
<evidence type="ECO:0000313" key="3">
    <source>
        <dbReference type="Proteomes" id="UP000680634"/>
    </source>
</evidence>
<proteinExistence type="predicted"/>
<name>A0ABS5JCR5_9GAMM</name>
<feature type="coiled-coil region" evidence="1">
    <location>
        <begin position="7"/>
        <end position="34"/>
    </location>
</feature>
<dbReference type="EMBL" id="JAERKB010000001">
    <property type="protein sequence ID" value="MBS0967745.1"/>
    <property type="molecule type" value="Genomic_DNA"/>
</dbReference>
<evidence type="ECO:0000256" key="1">
    <source>
        <dbReference type="SAM" id="Coils"/>
    </source>
</evidence>
<dbReference type="Proteomes" id="UP000680634">
    <property type="component" value="Unassembled WGS sequence"/>
</dbReference>
<keyword evidence="1" id="KW-0175">Coiled coil</keyword>
<evidence type="ECO:0008006" key="4">
    <source>
        <dbReference type="Google" id="ProtNLM"/>
    </source>
</evidence>